<dbReference type="Pfam" id="PF01464">
    <property type="entry name" value="SLT"/>
    <property type="match status" value="1"/>
</dbReference>
<dbReference type="Proteomes" id="UP000823750">
    <property type="component" value="Unassembled WGS sequence"/>
</dbReference>
<feature type="domain" description="Transglycosylase SLT" evidence="3">
    <location>
        <begin position="197"/>
        <end position="303"/>
    </location>
</feature>
<reference evidence="4" key="2">
    <citation type="journal article" date="2021" name="PeerJ">
        <title>Extensive microbial diversity within the chicken gut microbiome revealed by metagenomics and culture.</title>
        <authorList>
            <person name="Gilroy R."/>
            <person name="Ravi A."/>
            <person name="Getino M."/>
            <person name="Pursley I."/>
            <person name="Horton D.L."/>
            <person name="Alikhan N.F."/>
            <person name="Baker D."/>
            <person name="Gharbi K."/>
            <person name="Hall N."/>
            <person name="Watson M."/>
            <person name="Adriaenssens E.M."/>
            <person name="Foster-Nyarko E."/>
            <person name="Jarju S."/>
            <person name="Secka A."/>
            <person name="Antonio M."/>
            <person name="Oren A."/>
            <person name="Chaudhuri R.R."/>
            <person name="La Ragione R."/>
            <person name="Hildebrand F."/>
            <person name="Pallen M.J."/>
        </authorList>
    </citation>
    <scope>NUCLEOTIDE SEQUENCE</scope>
    <source>
        <strain evidence="4">B2-16538</strain>
    </source>
</reference>
<gene>
    <name evidence="4" type="ORF">IAB78_00815</name>
</gene>
<dbReference type="CDD" id="cd13403">
    <property type="entry name" value="MLTF-like"/>
    <property type="match status" value="1"/>
</dbReference>
<organism evidence="4 5">
    <name type="scientific">Candidatus Cryptobacteroides excrementavium</name>
    <dbReference type="NCBI Taxonomy" id="2840759"/>
    <lineage>
        <taxon>Bacteria</taxon>
        <taxon>Pseudomonadati</taxon>
        <taxon>Bacteroidota</taxon>
        <taxon>Bacteroidia</taxon>
        <taxon>Bacteroidales</taxon>
        <taxon>Candidatus Cryptobacteroides</taxon>
    </lineage>
</organism>
<comment type="similarity">
    <text evidence="1">Belongs to the transglycosylase Slt family.</text>
</comment>
<dbReference type="InterPro" id="IPR023346">
    <property type="entry name" value="Lysozyme-like_dom_sf"/>
</dbReference>
<keyword evidence="2" id="KW-0472">Membrane</keyword>
<keyword evidence="2" id="KW-1133">Transmembrane helix</keyword>
<proteinExistence type="inferred from homology"/>
<protein>
    <submittedName>
        <fullName evidence="4">Transglycosylase SLT domain-containing protein</fullName>
    </submittedName>
</protein>
<comment type="caution">
    <text evidence="4">The sequence shown here is derived from an EMBL/GenBank/DDBJ whole genome shotgun (WGS) entry which is preliminary data.</text>
</comment>
<evidence type="ECO:0000313" key="5">
    <source>
        <dbReference type="Proteomes" id="UP000823750"/>
    </source>
</evidence>
<dbReference type="Gene3D" id="1.10.530.10">
    <property type="match status" value="1"/>
</dbReference>
<keyword evidence="2" id="KW-0812">Transmembrane</keyword>
<reference evidence="4" key="1">
    <citation type="submission" date="2020-10" db="EMBL/GenBank/DDBJ databases">
        <authorList>
            <person name="Gilroy R."/>
        </authorList>
    </citation>
    <scope>NUCLEOTIDE SEQUENCE</scope>
    <source>
        <strain evidence="4">B2-16538</strain>
    </source>
</reference>
<evidence type="ECO:0000256" key="1">
    <source>
        <dbReference type="ARBA" id="ARBA00007734"/>
    </source>
</evidence>
<dbReference type="PANTHER" id="PTHR37423">
    <property type="entry name" value="SOLUBLE LYTIC MUREIN TRANSGLYCOSYLASE-RELATED"/>
    <property type="match status" value="1"/>
</dbReference>
<name>A0A9D9NR37_9BACT</name>
<dbReference type="SUPFAM" id="SSF53955">
    <property type="entry name" value="Lysozyme-like"/>
    <property type="match status" value="1"/>
</dbReference>
<feature type="transmembrane region" description="Helical" evidence="2">
    <location>
        <begin position="20"/>
        <end position="37"/>
    </location>
</feature>
<accession>A0A9D9NR37</accession>
<dbReference type="Gene3D" id="3.40.190.10">
    <property type="entry name" value="Periplasmic binding protein-like II"/>
    <property type="match status" value="1"/>
</dbReference>
<sequence length="365" mass="41019">MVSIKKQVGSKRKNEKTFGILRYIAATAFVFCVVTFSQRSIAIDALDTTGDTFAGGSLRCAIATGEDMYSKQLMTGFNYELLKEFAATDNCALSIVTAHEGENYIDSLMTGAVDIVVLPYKDTSISGITVSKQIEGNVWAVKSGKFSHIREINLWISHFTSSGTYSALKDRFFRSYDPYIKAGRGITTKRLSPYDDLIKKYASEMGWDWRMLAAVIYQESRFSINSHSSRGAAGLMQVMPSTAKHYDVTDLLDPQQNIMAGTSHLERLQKMFRSPEISPEQQIKFVLAAYNAGEGRIGDCRKFAADHDYDSSNWDEIVKVIPEMRNRDMVKASDLKFGRFNGTETIRYVDNVLDHYRAFCEICPA</sequence>
<evidence type="ECO:0000256" key="2">
    <source>
        <dbReference type="SAM" id="Phobius"/>
    </source>
</evidence>
<dbReference type="PANTHER" id="PTHR37423:SF2">
    <property type="entry name" value="MEMBRANE-BOUND LYTIC MUREIN TRANSGLYCOSYLASE C"/>
    <property type="match status" value="1"/>
</dbReference>
<dbReference type="AlphaFoldDB" id="A0A9D9NR37"/>
<evidence type="ECO:0000313" key="4">
    <source>
        <dbReference type="EMBL" id="MBO8484952.1"/>
    </source>
</evidence>
<dbReference type="EMBL" id="JADILX010000018">
    <property type="protein sequence ID" value="MBO8484952.1"/>
    <property type="molecule type" value="Genomic_DNA"/>
</dbReference>
<evidence type="ECO:0000259" key="3">
    <source>
        <dbReference type="Pfam" id="PF01464"/>
    </source>
</evidence>
<dbReference type="InterPro" id="IPR008258">
    <property type="entry name" value="Transglycosylase_SLT_dom_1"/>
</dbReference>